<sequence length="82" mass="8983">MATTQPRIILYALLLITSSVIPYSSKINGVEAIELQPTETTRAALAVCYSPCKTDQDCVDANCGSKCFTMKRPFKISNCLSF</sequence>
<evidence type="ECO:0000256" key="1">
    <source>
        <dbReference type="SAM" id="SignalP"/>
    </source>
</evidence>
<keyword evidence="1" id="KW-0732">Signal</keyword>
<feature type="signal peptide" evidence="1">
    <location>
        <begin position="1"/>
        <end position="32"/>
    </location>
</feature>
<protein>
    <recommendedName>
        <fullName evidence="4">WAP domain-containing protein</fullName>
    </recommendedName>
</protein>
<dbReference type="EMBL" id="KI632130">
    <property type="protein sequence ID" value="EYU24257.1"/>
    <property type="molecule type" value="Genomic_DNA"/>
</dbReference>
<name>A0A022Q6G4_ERYGU</name>
<dbReference type="PhylomeDB" id="A0A022Q6G4"/>
<evidence type="ECO:0000313" key="2">
    <source>
        <dbReference type="EMBL" id="EYU24257.1"/>
    </source>
</evidence>
<keyword evidence="3" id="KW-1185">Reference proteome</keyword>
<feature type="chain" id="PRO_5001504032" description="WAP domain-containing protein" evidence="1">
    <location>
        <begin position="33"/>
        <end position="82"/>
    </location>
</feature>
<reference evidence="2 3" key="1">
    <citation type="journal article" date="2013" name="Proc. Natl. Acad. Sci. U.S.A.">
        <title>Fine-scale variation in meiotic recombination in Mimulus inferred from population shotgun sequencing.</title>
        <authorList>
            <person name="Hellsten U."/>
            <person name="Wright K.M."/>
            <person name="Jenkins J."/>
            <person name="Shu S."/>
            <person name="Yuan Y."/>
            <person name="Wessler S.R."/>
            <person name="Schmutz J."/>
            <person name="Willis J.H."/>
            <person name="Rokhsar D.S."/>
        </authorList>
    </citation>
    <scope>NUCLEOTIDE SEQUENCE [LARGE SCALE GENOMIC DNA]</scope>
    <source>
        <strain evidence="3">cv. DUN x IM62</strain>
    </source>
</reference>
<evidence type="ECO:0008006" key="4">
    <source>
        <dbReference type="Google" id="ProtNLM"/>
    </source>
</evidence>
<evidence type="ECO:0000313" key="3">
    <source>
        <dbReference type="Proteomes" id="UP000030748"/>
    </source>
</evidence>
<dbReference type="Proteomes" id="UP000030748">
    <property type="component" value="Unassembled WGS sequence"/>
</dbReference>
<proteinExistence type="predicted"/>
<accession>A0A022Q6G4</accession>
<organism evidence="2 3">
    <name type="scientific">Erythranthe guttata</name>
    <name type="common">Yellow monkey flower</name>
    <name type="synonym">Mimulus guttatus</name>
    <dbReference type="NCBI Taxonomy" id="4155"/>
    <lineage>
        <taxon>Eukaryota</taxon>
        <taxon>Viridiplantae</taxon>
        <taxon>Streptophyta</taxon>
        <taxon>Embryophyta</taxon>
        <taxon>Tracheophyta</taxon>
        <taxon>Spermatophyta</taxon>
        <taxon>Magnoliopsida</taxon>
        <taxon>eudicotyledons</taxon>
        <taxon>Gunneridae</taxon>
        <taxon>Pentapetalae</taxon>
        <taxon>asterids</taxon>
        <taxon>lamiids</taxon>
        <taxon>Lamiales</taxon>
        <taxon>Phrymaceae</taxon>
        <taxon>Erythranthe</taxon>
    </lineage>
</organism>
<dbReference type="AlphaFoldDB" id="A0A022Q6G4"/>
<gene>
    <name evidence="2" type="ORF">MIMGU_mgv1a017318mg</name>
</gene>